<feature type="transmembrane region" description="Helical" evidence="1">
    <location>
        <begin position="338"/>
        <end position="358"/>
    </location>
</feature>
<accession>L0JI32</accession>
<evidence type="ECO:0000313" key="2">
    <source>
        <dbReference type="EMBL" id="AGB31190.1"/>
    </source>
</evidence>
<feature type="transmembrane region" description="Helical" evidence="1">
    <location>
        <begin position="134"/>
        <end position="154"/>
    </location>
</feature>
<keyword evidence="1" id="KW-0812">Transmembrane</keyword>
<evidence type="ECO:0000313" key="3">
    <source>
        <dbReference type="Proteomes" id="UP000010843"/>
    </source>
</evidence>
<dbReference type="HOGENOM" id="CLU_463552_0_0_2"/>
<dbReference type="Proteomes" id="UP000010843">
    <property type="component" value="Chromosome"/>
</dbReference>
<dbReference type="eggNOG" id="arCOG03185">
    <property type="taxonomic scope" value="Archaea"/>
</dbReference>
<sequence length="588" mass="62863">MTLAVGYLAVAAGLLVARANPATAYESSVYTGSPTGVWVGFALALAIAVGTALTCRGRRQGLGIALGAMTVTAIASLPVIRNYRFLGMGDPMTHLGWTRDIVAGGTAPHELFYPGLHAIASVFHLVGGVSIERALLFGMVVLFVPFLLFVPLTVREMADSGLAVGLAAIVSWMVLPVNNIATHMAVHTNSNALFLVPPVVFAVVAYLRRRATIERLPLGLSPFSVLLALTAIALLLVHPQQMFNVVVLIGAITGVQYLARWRFDDHPMLEHPTLAAQTLLLGGLFGLWALGNERFRSSAIALVSGLLTDDTGAGNTVNQRGTSLTEIGGSLPELFVKLFLDAAIVGLIVGLFVLVVWVRRSSLADEPRAFVNYVSLALVPLGGLFGAYFLGTPTMAFRQVGFIYVLLTILAGIALAQLVGGLSKWITRPGANAVAALVLGGCLVLGLLTMFASPLIYNPGQHVTPEMMSGYEDGLEHGANGTPHVGMGYDPYRYDHGINGLAGNDTLSSASAATGTANATVFSRGNYSGAYPTDEYYFVYTEWDRTKEIDIYDQLNYRREALEGMDRYRGANKVISNDEFEMYAVRDA</sequence>
<feature type="transmembrane region" description="Helical" evidence="1">
    <location>
        <begin position="190"/>
        <end position="207"/>
    </location>
</feature>
<feature type="transmembrane region" description="Helical" evidence="1">
    <location>
        <begin position="62"/>
        <end position="80"/>
    </location>
</feature>
<keyword evidence="1" id="KW-0472">Membrane</keyword>
<organism evidence="2 3">
    <name type="scientific">Natrinema pellirubrum (strain DSM 15624 / CIP 106293 / JCM 10476 / NCIMB 786 / 157)</name>
    <dbReference type="NCBI Taxonomy" id="797303"/>
    <lineage>
        <taxon>Archaea</taxon>
        <taxon>Methanobacteriati</taxon>
        <taxon>Methanobacteriota</taxon>
        <taxon>Stenosarchaea group</taxon>
        <taxon>Halobacteria</taxon>
        <taxon>Halobacteriales</taxon>
        <taxon>Natrialbaceae</taxon>
        <taxon>Natrinema</taxon>
    </lineage>
</organism>
<feature type="transmembrane region" description="Helical" evidence="1">
    <location>
        <begin position="271"/>
        <end position="290"/>
    </location>
</feature>
<gene>
    <name evidence="2" type="ordered locus">Natpe_1285</name>
</gene>
<feature type="transmembrane region" description="Helical" evidence="1">
    <location>
        <begin position="35"/>
        <end position="55"/>
    </location>
</feature>
<reference evidence="3" key="1">
    <citation type="submission" date="2012-02" db="EMBL/GenBank/DDBJ databases">
        <title>Complete sequence of chromosome of Natrinema pellirubrum DSM 15624.</title>
        <authorList>
            <person name="Lucas S."/>
            <person name="Han J."/>
            <person name="Lapidus A."/>
            <person name="Cheng J.-F."/>
            <person name="Goodwin L."/>
            <person name="Pitluck S."/>
            <person name="Peters L."/>
            <person name="Teshima H."/>
            <person name="Detter J.C."/>
            <person name="Han C."/>
            <person name="Tapia R."/>
            <person name="Land M."/>
            <person name="Hauser L."/>
            <person name="Kyrpides N."/>
            <person name="Ivanova N."/>
            <person name="Pagani I."/>
            <person name="Sproer C."/>
            <person name="Anderson I."/>
            <person name="Woyke T."/>
        </authorList>
    </citation>
    <scope>NUCLEOTIDE SEQUENCE [LARGE SCALE GENOMIC DNA]</scope>
    <source>
        <strain evidence="3">DSM 15624 / JCM 10476 / NCIMB 786</strain>
    </source>
</reference>
<dbReference type="AlphaFoldDB" id="L0JI32"/>
<feature type="transmembrane region" description="Helical" evidence="1">
    <location>
        <begin position="219"/>
        <end position="236"/>
    </location>
</feature>
<keyword evidence="1" id="KW-1133">Transmembrane helix</keyword>
<feature type="transmembrane region" description="Helical" evidence="1">
    <location>
        <begin position="434"/>
        <end position="457"/>
    </location>
</feature>
<feature type="transmembrane region" description="Helical" evidence="1">
    <location>
        <begin position="161"/>
        <end position="178"/>
    </location>
</feature>
<dbReference type="EMBL" id="CP003372">
    <property type="protein sequence ID" value="AGB31190.1"/>
    <property type="molecule type" value="Genomic_DNA"/>
</dbReference>
<evidence type="ECO:0000256" key="1">
    <source>
        <dbReference type="SAM" id="Phobius"/>
    </source>
</evidence>
<name>L0JI32_NATP1</name>
<feature type="transmembrane region" description="Helical" evidence="1">
    <location>
        <begin position="370"/>
        <end position="390"/>
    </location>
</feature>
<evidence type="ECO:0008006" key="4">
    <source>
        <dbReference type="Google" id="ProtNLM"/>
    </source>
</evidence>
<dbReference type="KEGG" id="npe:Natpe_1285"/>
<feature type="transmembrane region" description="Helical" evidence="1">
    <location>
        <begin position="402"/>
        <end position="422"/>
    </location>
</feature>
<feature type="transmembrane region" description="Helical" evidence="1">
    <location>
        <begin position="242"/>
        <end position="259"/>
    </location>
</feature>
<proteinExistence type="predicted"/>
<protein>
    <recommendedName>
        <fullName evidence="4">Glycosyltransferase RgtA/B/C/D-like domain-containing protein</fullName>
    </recommendedName>
</protein>